<protein>
    <recommendedName>
        <fullName evidence="4">AbrB/MazE/SpoVT family DNA-binding domain-containing protein</fullName>
    </recommendedName>
</protein>
<reference evidence="2" key="1">
    <citation type="submission" date="2024-05" db="EMBL/GenBank/DDBJ databases">
        <title>Whole genome shotgun sequence of Streptomyces hygroscopicus NBRC 113678.</title>
        <authorList>
            <person name="Komaki H."/>
            <person name="Tamura T."/>
        </authorList>
    </citation>
    <scope>NUCLEOTIDE SEQUENCE</scope>
    <source>
        <strain evidence="2">N11-34</strain>
    </source>
</reference>
<feature type="region of interest" description="Disordered" evidence="1">
    <location>
        <begin position="80"/>
        <end position="100"/>
    </location>
</feature>
<name>A0ABQ3TVG5_STRHY</name>
<evidence type="ECO:0000313" key="3">
    <source>
        <dbReference type="Proteomes" id="UP001054854"/>
    </source>
</evidence>
<accession>A0ABQ3TVG5</accession>
<feature type="region of interest" description="Disordered" evidence="1">
    <location>
        <begin position="1"/>
        <end position="37"/>
    </location>
</feature>
<proteinExistence type="predicted"/>
<gene>
    <name evidence="2" type="ORF">TPA0910_17620</name>
</gene>
<dbReference type="Proteomes" id="UP001054854">
    <property type="component" value="Unassembled WGS sequence"/>
</dbReference>
<sequence length="100" mass="10672">MPPEVPARRAARGADGAGSGEPGAMEDKTPAPPRVVVDEPLDGRRRVLLDGQDVGVVVSPDELRRLLHRAGVMEEDAPLDNPELIDWHGGGPDDWPAAPR</sequence>
<keyword evidence="3" id="KW-1185">Reference proteome</keyword>
<organism evidence="2 3">
    <name type="scientific">Streptomyces hygroscopicus</name>
    <dbReference type="NCBI Taxonomy" id="1912"/>
    <lineage>
        <taxon>Bacteria</taxon>
        <taxon>Bacillati</taxon>
        <taxon>Actinomycetota</taxon>
        <taxon>Actinomycetes</taxon>
        <taxon>Kitasatosporales</taxon>
        <taxon>Streptomycetaceae</taxon>
        <taxon>Streptomyces</taxon>
        <taxon>Streptomyces violaceusniger group</taxon>
    </lineage>
</organism>
<evidence type="ECO:0000256" key="1">
    <source>
        <dbReference type="SAM" id="MobiDB-lite"/>
    </source>
</evidence>
<comment type="caution">
    <text evidence="2">The sequence shown here is derived from an EMBL/GenBank/DDBJ whole genome shotgun (WGS) entry which is preliminary data.</text>
</comment>
<evidence type="ECO:0000313" key="2">
    <source>
        <dbReference type="EMBL" id="GHJ27329.1"/>
    </source>
</evidence>
<dbReference type="EMBL" id="BNEK01000003">
    <property type="protein sequence ID" value="GHJ27329.1"/>
    <property type="molecule type" value="Genomic_DNA"/>
</dbReference>
<evidence type="ECO:0008006" key="4">
    <source>
        <dbReference type="Google" id="ProtNLM"/>
    </source>
</evidence>